<gene>
    <name evidence="2" type="ORF">BTN50_0244</name>
</gene>
<keyword evidence="1" id="KW-1133">Transmembrane helix</keyword>
<evidence type="ECO:0000313" key="2">
    <source>
        <dbReference type="EMBL" id="ATF08782.1"/>
    </source>
</evidence>
<sequence>MVKCVFSMTLKIWKNSLILFFNLFNCYYALIIHSFASELK</sequence>
<keyword evidence="3" id="KW-1185">Reference proteome</keyword>
<evidence type="ECO:0000313" key="3">
    <source>
        <dbReference type="Proteomes" id="UP000218160"/>
    </source>
</evidence>
<dbReference type="AlphaFoldDB" id="A0A291B703"/>
<evidence type="ECO:0000256" key="1">
    <source>
        <dbReference type="SAM" id="Phobius"/>
    </source>
</evidence>
<name>A0A291B703_9GAMM</name>
<dbReference type="EMBL" id="CP020660">
    <property type="protein sequence ID" value="ATF08782.1"/>
    <property type="molecule type" value="Genomic_DNA"/>
</dbReference>
<proteinExistence type="predicted"/>
<accession>A0A291B703</accession>
<keyword evidence="1" id="KW-0472">Membrane</keyword>
<feature type="transmembrane region" description="Helical" evidence="1">
    <location>
        <begin position="12"/>
        <end position="36"/>
    </location>
</feature>
<protein>
    <submittedName>
        <fullName evidence="2">Uncharacterized protein</fullName>
    </submittedName>
</protein>
<keyword evidence="1" id="KW-0812">Transmembrane</keyword>
<dbReference type="Proteomes" id="UP000218160">
    <property type="component" value="Chromosome 1"/>
</dbReference>
<dbReference type="KEGG" id="elux:BTN50_0244"/>
<organism evidence="2 3">
    <name type="scientific">Candidatus Enterovibrio altilux</name>
    <dbReference type="NCBI Taxonomy" id="1927128"/>
    <lineage>
        <taxon>Bacteria</taxon>
        <taxon>Pseudomonadati</taxon>
        <taxon>Pseudomonadota</taxon>
        <taxon>Gammaproteobacteria</taxon>
        <taxon>Vibrionales</taxon>
        <taxon>Vibrionaceae</taxon>
        <taxon>Enterovibrio</taxon>
    </lineage>
</organism>
<reference evidence="3" key="1">
    <citation type="submission" date="2017-04" db="EMBL/GenBank/DDBJ databases">
        <title>Genome evolution of the luminous symbionts of deep sea anglerfish.</title>
        <authorList>
            <person name="Hendry T.A."/>
        </authorList>
    </citation>
    <scope>NUCLEOTIDE SEQUENCE [LARGE SCALE GENOMIC DNA]</scope>
</reference>